<dbReference type="InterPro" id="IPR050187">
    <property type="entry name" value="Lipid_Phosphate_FormReg"/>
</dbReference>
<evidence type="ECO:0000256" key="7">
    <source>
        <dbReference type="ARBA" id="ARBA00023209"/>
    </source>
</evidence>
<dbReference type="Pfam" id="PF19279">
    <property type="entry name" value="YegS_C"/>
    <property type="match status" value="1"/>
</dbReference>
<protein>
    <submittedName>
        <fullName evidence="11">Diacylglycerol kinase family lipid kinase</fullName>
    </submittedName>
</protein>
<accession>A0A413RLE9</accession>
<keyword evidence="3" id="KW-0808">Transferase</keyword>
<gene>
    <name evidence="11" type="ORF">D1825_09780</name>
</gene>
<keyword evidence="6" id="KW-0067">ATP-binding</keyword>
<dbReference type="GO" id="GO:0005886">
    <property type="term" value="C:plasma membrane"/>
    <property type="evidence" value="ECO:0007669"/>
    <property type="project" value="TreeGrafter"/>
</dbReference>
<dbReference type="Pfam" id="PF00781">
    <property type="entry name" value="DAGK_cat"/>
    <property type="match status" value="1"/>
</dbReference>
<evidence type="ECO:0000256" key="5">
    <source>
        <dbReference type="ARBA" id="ARBA00022777"/>
    </source>
</evidence>
<feature type="domain" description="DAGKc" evidence="10">
    <location>
        <begin position="1"/>
        <end position="133"/>
    </location>
</feature>
<dbReference type="EMBL" id="QWKP01000193">
    <property type="protein sequence ID" value="RHA40700.1"/>
    <property type="molecule type" value="Genomic_DNA"/>
</dbReference>
<evidence type="ECO:0000256" key="9">
    <source>
        <dbReference type="SAM" id="MobiDB-lite"/>
    </source>
</evidence>
<evidence type="ECO:0000256" key="4">
    <source>
        <dbReference type="ARBA" id="ARBA00022741"/>
    </source>
</evidence>
<dbReference type="InterPro" id="IPR001206">
    <property type="entry name" value="Diacylglycerol_kinase_cat_dom"/>
</dbReference>
<evidence type="ECO:0000259" key="10">
    <source>
        <dbReference type="PROSITE" id="PS50146"/>
    </source>
</evidence>
<dbReference type="Gene3D" id="3.40.50.10330">
    <property type="entry name" value="Probable inorganic polyphosphate/atp-NAD kinase, domain 1"/>
    <property type="match status" value="1"/>
</dbReference>
<comment type="caution">
    <text evidence="11">The sequence shown here is derived from an EMBL/GenBank/DDBJ whole genome shotgun (WGS) entry which is preliminary data.</text>
</comment>
<keyword evidence="7" id="KW-0594">Phospholipid biosynthesis</keyword>
<dbReference type="GO" id="GO:0008654">
    <property type="term" value="P:phospholipid biosynthetic process"/>
    <property type="evidence" value="ECO:0007669"/>
    <property type="project" value="UniProtKB-KW"/>
</dbReference>
<proteinExistence type="inferred from homology"/>
<dbReference type="PANTHER" id="PTHR12358:SF106">
    <property type="entry name" value="LIPID KINASE YEGS"/>
    <property type="match status" value="1"/>
</dbReference>
<dbReference type="PROSITE" id="PS50146">
    <property type="entry name" value="DAGK"/>
    <property type="match status" value="1"/>
</dbReference>
<dbReference type="InterPro" id="IPR045540">
    <property type="entry name" value="YegS/DAGK_C"/>
</dbReference>
<comment type="cofactor">
    <cofactor evidence="1">
        <name>Mg(2+)</name>
        <dbReference type="ChEBI" id="CHEBI:18420"/>
    </cofactor>
</comment>
<keyword evidence="7" id="KW-0443">Lipid metabolism</keyword>
<keyword evidence="8" id="KW-1208">Phospholipid metabolism</keyword>
<sequence>MSHLGVVVNPTAGKGRGSRTGARVHELLQARGHEVEDLSGRTLEQATDRARAAALAGLDGLVVVGGDGIVHLGVNVVAGTELPLGIVAAGTGNDIVRSLGLPRDDVAAAVSAIEHGLAHGPRRVDAVRVSTPGRAAHEWFVGVLSCGFDAAINARANEMTWPRGSARYVRALVAELSTFQPYGYRVTLDDGVWEESGTLVAAANVPWIGGGLKIAPHAVMDDGLLDVVLAGPFTKPGVVKIFPGIYQGKHLGHPAVAVQRTRSILIEPLESAGPHPPVAFADGERIGPLPLLAQVDPGALRVLC</sequence>
<dbReference type="AlphaFoldDB" id="A0A413RLE9"/>
<keyword evidence="5 11" id="KW-0418">Kinase</keyword>
<dbReference type="InterPro" id="IPR016064">
    <property type="entry name" value="NAD/diacylglycerol_kinase_sf"/>
</dbReference>
<comment type="similarity">
    <text evidence="2">Belongs to the diacylglycerol/lipid kinase family.</text>
</comment>
<organism evidence="11 12">
    <name type="scientific">Cellulomonas rhizosphaerae</name>
    <dbReference type="NCBI Taxonomy" id="2293719"/>
    <lineage>
        <taxon>Bacteria</taxon>
        <taxon>Bacillati</taxon>
        <taxon>Actinomycetota</taxon>
        <taxon>Actinomycetes</taxon>
        <taxon>Micrococcales</taxon>
        <taxon>Cellulomonadaceae</taxon>
        <taxon>Cellulomonas</taxon>
    </lineage>
</organism>
<dbReference type="RefSeq" id="WP_118767235.1">
    <property type="nucleotide sequence ID" value="NZ_QWKP01000193.1"/>
</dbReference>
<evidence type="ECO:0000256" key="1">
    <source>
        <dbReference type="ARBA" id="ARBA00001946"/>
    </source>
</evidence>
<name>A0A413RLE9_9CELL</name>
<dbReference type="InterPro" id="IPR017438">
    <property type="entry name" value="ATP-NAD_kinase_N"/>
</dbReference>
<dbReference type="Proteomes" id="UP000283374">
    <property type="component" value="Unassembled WGS sequence"/>
</dbReference>
<keyword evidence="4" id="KW-0547">Nucleotide-binding</keyword>
<evidence type="ECO:0000313" key="11">
    <source>
        <dbReference type="EMBL" id="RHA40700.1"/>
    </source>
</evidence>
<dbReference type="OrthoDB" id="142078at2"/>
<keyword evidence="12" id="KW-1185">Reference proteome</keyword>
<dbReference type="GO" id="GO:0004143">
    <property type="term" value="F:ATP-dependent diacylglycerol kinase activity"/>
    <property type="evidence" value="ECO:0007669"/>
    <property type="project" value="TreeGrafter"/>
</dbReference>
<evidence type="ECO:0000256" key="2">
    <source>
        <dbReference type="ARBA" id="ARBA00005983"/>
    </source>
</evidence>
<dbReference type="PANTHER" id="PTHR12358">
    <property type="entry name" value="SPHINGOSINE KINASE"/>
    <property type="match status" value="1"/>
</dbReference>
<dbReference type="Gene3D" id="2.60.200.40">
    <property type="match status" value="1"/>
</dbReference>
<evidence type="ECO:0000256" key="3">
    <source>
        <dbReference type="ARBA" id="ARBA00022679"/>
    </source>
</evidence>
<evidence type="ECO:0000256" key="8">
    <source>
        <dbReference type="ARBA" id="ARBA00023264"/>
    </source>
</evidence>
<keyword evidence="7" id="KW-0444">Lipid biosynthesis</keyword>
<dbReference type="SMART" id="SM00046">
    <property type="entry name" value="DAGKc"/>
    <property type="match status" value="1"/>
</dbReference>
<feature type="region of interest" description="Disordered" evidence="9">
    <location>
        <begin position="1"/>
        <end position="20"/>
    </location>
</feature>
<dbReference type="SUPFAM" id="SSF111331">
    <property type="entry name" value="NAD kinase/diacylglycerol kinase-like"/>
    <property type="match status" value="1"/>
</dbReference>
<evidence type="ECO:0000256" key="6">
    <source>
        <dbReference type="ARBA" id="ARBA00022840"/>
    </source>
</evidence>
<evidence type="ECO:0000313" key="12">
    <source>
        <dbReference type="Proteomes" id="UP000283374"/>
    </source>
</evidence>
<reference evidence="11 12" key="1">
    <citation type="submission" date="2018-08" db="EMBL/GenBank/DDBJ databases">
        <title>Cellulomonas rhizosphaerae sp. nov., a novel actinomycete isolated from soil.</title>
        <authorList>
            <person name="Tian Y."/>
        </authorList>
    </citation>
    <scope>NUCLEOTIDE SEQUENCE [LARGE SCALE GENOMIC DNA]</scope>
    <source>
        <strain evidence="11 12">NEAU-TCZ24</strain>
    </source>
</reference>
<dbReference type="GO" id="GO:0005524">
    <property type="term" value="F:ATP binding"/>
    <property type="evidence" value="ECO:0007669"/>
    <property type="project" value="UniProtKB-KW"/>
</dbReference>